<feature type="compositionally biased region" description="Low complexity" evidence="1">
    <location>
        <begin position="201"/>
        <end position="213"/>
    </location>
</feature>
<evidence type="ECO:0000313" key="3">
    <source>
        <dbReference type="Proteomes" id="UP000002852"/>
    </source>
</evidence>
<name>A0A3B5RF94_XIPMA</name>
<dbReference type="STRING" id="8083.ENSXMAP00000041131"/>
<reference evidence="2" key="3">
    <citation type="submission" date="2025-08" db="UniProtKB">
        <authorList>
            <consortium name="Ensembl"/>
        </authorList>
    </citation>
    <scope>IDENTIFICATION</scope>
    <source>
        <strain evidence="2">JP 163 A</strain>
    </source>
</reference>
<organism evidence="2 3">
    <name type="scientific">Xiphophorus maculatus</name>
    <name type="common">Southern platyfish</name>
    <name type="synonym">Platypoecilus maculatus</name>
    <dbReference type="NCBI Taxonomy" id="8083"/>
    <lineage>
        <taxon>Eukaryota</taxon>
        <taxon>Metazoa</taxon>
        <taxon>Chordata</taxon>
        <taxon>Craniata</taxon>
        <taxon>Vertebrata</taxon>
        <taxon>Euteleostomi</taxon>
        <taxon>Actinopterygii</taxon>
        <taxon>Neopterygii</taxon>
        <taxon>Teleostei</taxon>
        <taxon>Neoteleostei</taxon>
        <taxon>Acanthomorphata</taxon>
        <taxon>Ovalentaria</taxon>
        <taxon>Atherinomorphae</taxon>
        <taxon>Cyprinodontiformes</taxon>
        <taxon>Poeciliidae</taxon>
        <taxon>Poeciliinae</taxon>
        <taxon>Xiphophorus</taxon>
    </lineage>
</organism>
<sequence length="497" mass="53447">GVPQAKRPHQSILQTLAFPAIYGFPRGNAFLKKFMEVENHHQGLLSLESQDSEVLRIRPPAHVSCPGSPKFLFYPRMMGPPLATTLDLDHAQPASVETSSPQPSPDAQQLASVETSSPQPSPDAQQLASVETSSPQPSPDAQQLASVETSSPQPSPDAQQLASVETSSPQPSPDAQQLASVETSSPQPSPDAQQLASVETSSPQPSPDAQPASVEGPGSPILQSSCSEGEEEGEAHAAAAARPCTVGKRGSFNPPPSIFPPCVCSYLEEFHVHLVGALPRAKHLENCGSKMKRLRAFLSHLSEGKSELRTWQFVDDVRRVMAWPAYLQGQGKAVTTIKVYLVNVTQFLAYFAETPPPDSTLSRAQIVRATRAVKAASSQIATGIVLRQIRVKAAKEQRMVTADLLRRCRTGAALQIPRLLERIEAEPSAVELRHRFFGYFALYVTAIYGHRPGVISNLTTAEVQEARSRASSTSPGFVINVSMGAEPPSTTNPPKKA</sequence>
<accession>A0A3B5RF94</accession>
<feature type="compositionally biased region" description="Polar residues" evidence="1">
    <location>
        <begin position="95"/>
        <end position="200"/>
    </location>
</feature>
<reference evidence="3" key="1">
    <citation type="submission" date="2012-01" db="EMBL/GenBank/DDBJ databases">
        <authorList>
            <person name="Walter R."/>
            <person name="Schartl M."/>
            <person name="Warren W."/>
        </authorList>
    </citation>
    <scope>NUCLEOTIDE SEQUENCE [LARGE SCALE GENOMIC DNA]</scope>
    <source>
        <strain evidence="3">JP 163 A</strain>
    </source>
</reference>
<feature type="compositionally biased region" description="Polar residues" evidence="1">
    <location>
        <begin position="488"/>
        <end position="497"/>
    </location>
</feature>
<dbReference type="Proteomes" id="UP000002852">
    <property type="component" value="Unassembled WGS sequence"/>
</dbReference>
<proteinExistence type="predicted"/>
<dbReference type="InParanoid" id="A0A3B5RF94"/>
<evidence type="ECO:0000256" key="1">
    <source>
        <dbReference type="SAM" id="MobiDB-lite"/>
    </source>
</evidence>
<protein>
    <submittedName>
        <fullName evidence="2">Uncharacterized protein</fullName>
    </submittedName>
</protein>
<reference evidence="3" key="2">
    <citation type="journal article" date="2013" name="Nat. Genet.">
        <title>The genome of the platyfish, Xiphophorus maculatus, provides insights into evolutionary adaptation and several complex traits.</title>
        <authorList>
            <person name="Schartl M."/>
            <person name="Walter R.B."/>
            <person name="Shen Y."/>
            <person name="Garcia T."/>
            <person name="Catchen J."/>
            <person name="Amores A."/>
            <person name="Braasch I."/>
            <person name="Chalopin D."/>
            <person name="Volff J.N."/>
            <person name="Lesch K.P."/>
            <person name="Bisazza A."/>
            <person name="Minx P."/>
            <person name="Hillier L."/>
            <person name="Wilson R.K."/>
            <person name="Fuerstenberg S."/>
            <person name="Boore J."/>
            <person name="Searle S."/>
            <person name="Postlethwait J.H."/>
            <person name="Warren W.C."/>
        </authorList>
    </citation>
    <scope>NUCLEOTIDE SEQUENCE [LARGE SCALE GENOMIC DNA]</scope>
    <source>
        <strain evidence="3">JP 163 A</strain>
    </source>
</reference>
<feature type="region of interest" description="Disordered" evidence="1">
    <location>
        <begin position="91"/>
        <end position="234"/>
    </location>
</feature>
<reference evidence="2" key="4">
    <citation type="submission" date="2025-09" db="UniProtKB">
        <authorList>
            <consortium name="Ensembl"/>
        </authorList>
    </citation>
    <scope>IDENTIFICATION</scope>
    <source>
        <strain evidence="2">JP 163 A</strain>
    </source>
</reference>
<feature type="region of interest" description="Disordered" evidence="1">
    <location>
        <begin position="477"/>
        <end position="497"/>
    </location>
</feature>
<evidence type="ECO:0000313" key="2">
    <source>
        <dbReference type="Ensembl" id="ENSXMAP00000041131.1"/>
    </source>
</evidence>
<dbReference type="AlphaFoldDB" id="A0A3B5RF94"/>
<dbReference type="Ensembl" id="ENSXMAT00000022229.1">
    <property type="protein sequence ID" value="ENSXMAP00000041131.1"/>
    <property type="gene ID" value="ENSXMAG00000025712.1"/>
</dbReference>
<keyword evidence="3" id="KW-1185">Reference proteome</keyword>